<dbReference type="GO" id="GO:0008270">
    <property type="term" value="F:zinc ion binding"/>
    <property type="evidence" value="ECO:0007669"/>
    <property type="project" value="UniProtKB-KW"/>
</dbReference>
<evidence type="ECO:0008006" key="11">
    <source>
        <dbReference type="Google" id="ProtNLM"/>
    </source>
</evidence>
<proteinExistence type="predicted"/>
<dbReference type="PANTHER" id="PTHR31212">
    <property type="entry name" value="ALPHA-KETOGLUTARATE-DEPENDENT DIOXYGENASE ALKB HOMOLOG 3"/>
    <property type="match status" value="1"/>
</dbReference>
<sequence>MGAEASRKRRKLFFESYAEIDAQKARVKHEEDIRKTNQNETENDENNDESTDVKIARLISLYPRYDEAALLDVLISYEGCVEAASAALDVGSDADQSPSSPPASLSAREAAAKSVPGIQTSLFSSFTSSSQSSSGWAKPLTKRGKTLYLYSPQDVASNTPCSIIHNFLPPEEANDLLTELLEDAKSFQPETFQLFENQVQSHHTSCRYVSTDHEMMIEHGAEFVYNGIVRTDTRKISSRMNAVSEKVQKAVNQEIQKRIKTHYPEGKKLKYQSPKNWEPNAAIVNCYTGPQENLGWHSDHLTYLGPRAVIGSLSLGVAREFRVRRVVPRDGDEEKEEQVVLKSTKNRFSDKIANAQGQISIHLPHNSLLVMHADMQEEWKHSVPTAQTISPHPIAGNRRINITYRSCRESLHPRNIPRCRCDVPAILRCVQRKQGTQGRYMWMCYAGYSPGSKGCSYFQWAQFDDDGEPLWEKMGVKPYSHGKA</sequence>
<evidence type="ECO:0000256" key="2">
    <source>
        <dbReference type="ARBA" id="ARBA00022771"/>
    </source>
</evidence>
<dbReference type="SUPFAM" id="SSF51197">
    <property type="entry name" value="Clavaminate synthase-like"/>
    <property type="match status" value="1"/>
</dbReference>
<feature type="compositionally biased region" description="Low complexity" evidence="5">
    <location>
        <begin position="94"/>
        <end position="111"/>
    </location>
</feature>
<accession>A0A7H8R6K3</accession>
<evidence type="ECO:0000313" key="9">
    <source>
        <dbReference type="EMBL" id="QKX61847.1"/>
    </source>
</evidence>
<dbReference type="InterPro" id="IPR032854">
    <property type="entry name" value="ALKBH3"/>
</dbReference>
<dbReference type="GO" id="GO:0006307">
    <property type="term" value="P:DNA alkylation repair"/>
    <property type="evidence" value="ECO:0007669"/>
    <property type="project" value="InterPro"/>
</dbReference>
<evidence type="ECO:0000256" key="5">
    <source>
        <dbReference type="SAM" id="MobiDB-lite"/>
    </source>
</evidence>
<dbReference type="InterPro" id="IPR005123">
    <property type="entry name" value="Oxoglu/Fe-dep_dioxygenase_dom"/>
</dbReference>
<dbReference type="PANTHER" id="PTHR31212:SF4">
    <property type="entry name" value="ALPHA-KETOGLUTARATE-DEPENDENT DIOXYGENASE ALKB HOMOLOG 3"/>
    <property type="match status" value="1"/>
</dbReference>
<organism evidence="9 10">
    <name type="scientific">Talaromyces rugulosus</name>
    <name type="common">Penicillium rugulosum</name>
    <dbReference type="NCBI Taxonomy" id="121627"/>
    <lineage>
        <taxon>Eukaryota</taxon>
        <taxon>Fungi</taxon>
        <taxon>Dikarya</taxon>
        <taxon>Ascomycota</taxon>
        <taxon>Pezizomycotina</taxon>
        <taxon>Eurotiomycetes</taxon>
        <taxon>Eurotiomycetidae</taxon>
        <taxon>Eurotiales</taxon>
        <taxon>Trichocomaceae</taxon>
        <taxon>Talaromyces</taxon>
        <taxon>Talaromyces sect. Islandici</taxon>
    </lineage>
</organism>
<evidence type="ECO:0000256" key="3">
    <source>
        <dbReference type="ARBA" id="ARBA00022833"/>
    </source>
</evidence>
<evidence type="ECO:0000259" key="8">
    <source>
        <dbReference type="PROSITE" id="PS51999"/>
    </source>
</evidence>
<feature type="domain" description="Fe2OG dioxygenase" evidence="7">
    <location>
        <begin position="278"/>
        <end position="408"/>
    </location>
</feature>
<name>A0A7H8R6K3_TALRU</name>
<dbReference type="GO" id="GO:0043130">
    <property type="term" value="F:ubiquitin binding"/>
    <property type="evidence" value="ECO:0007669"/>
    <property type="project" value="InterPro"/>
</dbReference>
<feature type="region of interest" description="Disordered" evidence="5">
    <location>
        <begin position="91"/>
        <end position="111"/>
    </location>
</feature>
<dbReference type="Proteomes" id="UP000509510">
    <property type="component" value="Chromosome V"/>
</dbReference>
<evidence type="ECO:0000313" key="10">
    <source>
        <dbReference type="Proteomes" id="UP000509510"/>
    </source>
</evidence>
<reference evidence="10" key="1">
    <citation type="submission" date="2020-06" db="EMBL/GenBank/DDBJ databases">
        <title>A chromosome-scale genome assembly of Talaromyces rugulosus W13939.</title>
        <authorList>
            <person name="Wang B."/>
            <person name="Guo L."/>
            <person name="Ye K."/>
            <person name="Wang L."/>
        </authorList>
    </citation>
    <scope>NUCLEOTIDE SEQUENCE [LARGE SCALE GENOMIC DNA]</scope>
    <source>
        <strain evidence="10">W13939</strain>
    </source>
</reference>
<dbReference type="PROSITE" id="PS51471">
    <property type="entry name" value="FE2OG_OXY"/>
    <property type="match status" value="1"/>
</dbReference>
<feature type="domain" description="GRF-type" evidence="8">
    <location>
        <begin position="419"/>
        <end position="464"/>
    </location>
</feature>
<dbReference type="Pfam" id="PF13532">
    <property type="entry name" value="2OG-FeII_Oxy_2"/>
    <property type="match status" value="1"/>
</dbReference>
<keyword evidence="2 4" id="KW-0863">Zinc-finger</keyword>
<feature type="domain" description="CUE" evidence="6">
    <location>
        <begin position="50"/>
        <end position="93"/>
    </location>
</feature>
<dbReference type="CDD" id="cd14279">
    <property type="entry name" value="CUE"/>
    <property type="match status" value="1"/>
</dbReference>
<dbReference type="FunFam" id="2.60.120.590:FF:000010">
    <property type="entry name" value="GRF zinc finger domain protein"/>
    <property type="match status" value="1"/>
</dbReference>
<keyword evidence="10" id="KW-1185">Reference proteome</keyword>
<dbReference type="GeneID" id="55996487"/>
<dbReference type="GO" id="GO:0051213">
    <property type="term" value="F:dioxygenase activity"/>
    <property type="evidence" value="ECO:0007669"/>
    <property type="project" value="InterPro"/>
</dbReference>
<feature type="region of interest" description="Disordered" evidence="5">
    <location>
        <begin position="24"/>
        <end position="49"/>
    </location>
</feature>
<feature type="compositionally biased region" description="Basic and acidic residues" evidence="5">
    <location>
        <begin position="24"/>
        <end position="37"/>
    </location>
</feature>
<evidence type="ECO:0000256" key="4">
    <source>
        <dbReference type="PROSITE-ProRule" id="PRU01343"/>
    </source>
</evidence>
<keyword evidence="1" id="KW-0479">Metal-binding</keyword>
<dbReference type="InterPro" id="IPR027450">
    <property type="entry name" value="AlkB-like"/>
</dbReference>
<evidence type="ECO:0000259" key="6">
    <source>
        <dbReference type="PROSITE" id="PS51140"/>
    </source>
</evidence>
<dbReference type="Gene3D" id="2.60.120.590">
    <property type="entry name" value="Alpha-ketoglutarate-dependent dioxygenase AlkB-like"/>
    <property type="match status" value="1"/>
</dbReference>
<dbReference type="AlphaFoldDB" id="A0A7H8R6K3"/>
<dbReference type="PROSITE" id="PS51140">
    <property type="entry name" value="CUE"/>
    <property type="match status" value="1"/>
</dbReference>
<protein>
    <recommendedName>
        <fullName evidence="11">Fe2OG dioxygenase domain-containing protein</fullName>
    </recommendedName>
</protein>
<evidence type="ECO:0000259" key="7">
    <source>
        <dbReference type="PROSITE" id="PS51471"/>
    </source>
</evidence>
<dbReference type="InterPro" id="IPR037151">
    <property type="entry name" value="AlkB-like_sf"/>
</dbReference>
<evidence type="ECO:0000256" key="1">
    <source>
        <dbReference type="ARBA" id="ARBA00022723"/>
    </source>
</evidence>
<dbReference type="InterPro" id="IPR003892">
    <property type="entry name" value="CUE"/>
</dbReference>
<dbReference type="PROSITE" id="PS51999">
    <property type="entry name" value="ZF_GRF"/>
    <property type="match status" value="1"/>
</dbReference>
<dbReference type="EMBL" id="CP055902">
    <property type="protein sequence ID" value="QKX61847.1"/>
    <property type="molecule type" value="Genomic_DNA"/>
</dbReference>
<keyword evidence="3" id="KW-0862">Zinc</keyword>
<dbReference type="KEGG" id="trg:TRUGW13939_09003"/>
<gene>
    <name evidence="9" type="ORF">TRUGW13939_09003</name>
</gene>
<dbReference type="OrthoDB" id="545910at2759"/>
<dbReference type="InterPro" id="IPR010666">
    <property type="entry name" value="Znf_GRF"/>
</dbReference>
<dbReference type="RefSeq" id="XP_035348021.1">
    <property type="nucleotide sequence ID" value="XM_035492128.1"/>
</dbReference>